<dbReference type="InterPro" id="IPR036047">
    <property type="entry name" value="F-box-like_dom_sf"/>
</dbReference>
<gene>
    <name evidence="2" type="ORF">CASFOL_035391</name>
</gene>
<keyword evidence="3" id="KW-1185">Reference proteome</keyword>
<evidence type="ECO:0000313" key="3">
    <source>
        <dbReference type="Proteomes" id="UP001632038"/>
    </source>
</evidence>
<sequence>MSSERENEFGNKEEIVVENEDREMEGFGEESYSVQKDGETISNKRMKEMSIDRLSALPDGILLHILSFLDFNLKEAVVTSVLSKRWQFLWCDLPTLNFRDLSWDVGKTREFVSFVHRTIILRSGSYLKKFEVDFLYDECYASDVNVWIRFAVKNNVKELSLWLRTDRYFYTLPQWPCCPVLCSLSLHSCWGFKRLDLNSKTLRQILVHDSEDTNNNEDLLEIFAPYLHSLNVSFSSVEKKLKLINVQSLVKADIRYTEYDNSVEVMNNSMELLEKTLHAKELILRGEFIEVLSELVVFGFRLPQSKRDCLVLETLRDEDSILGVLAILKSSPNISTLFIECSDSYKKPVWTWVPAAMNDLDFELSNLKIVRLLDFADPYIAGGPMLAMAQILLKRATSLEKMKIEALGNLTELSPEFINMTETVLSYPRSSEKAVVDFRAEIL</sequence>
<dbReference type="Gene3D" id="1.20.1280.50">
    <property type="match status" value="1"/>
</dbReference>
<dbReference type="CDD" id="cd22160">
    <property type="entry name" value="F-box_AtFBL13-like"/>
    <property type="match status" value="1"/>
</dbReference>
<dbReference type="SUPFAM" id="SSF81383">
    <property type="entry name" value="F-box domain"/>
    <property type="match status" value="1"/>
</dbReference>
<dbReference type="Proteomes" id="UP001632038">
    <property type="component" value="Unassembled WGS sequence"/>
</dbReference>
<dbReference type="InterPro" id="IPR001810">
    <property type="entry name" value="F-box_dom"/>
</dbReference>
<dbReference type="InterPro" id="IPR053197">
    <property type="entry name" value="F-box_SCFL_complex_component"/>
</dbReference>
<evidence type="ECO:0000313" key="2">
    <source>
        <dbReference type="EMBL" id="KAL3620479.1"/>
    </source>
</evidence>
<feature type="domain" description="F-box" evidence="1">
    <location>
        <begin position="54"/>
        <end position="94"/>
    </location>
</feature>
<dbReference type="InterPro" id="IPR053781">
    <property type="entry name" value="F-box_AtFBL13-like"/>
</dbReference>
<dbReference type="PANTHER" id="PTHR34223">
    <property type="entry name" value="OS11G0201299 PROTEIN"/>
    <property type="match status" value="1"/>
</dbReference>
<protein>
    <recommendedName>
        <fullName evidence="1">F-box domain-containing protein</fullName>
    </recommendedName>
</protein>
<comment type="caution">
    <text evidence="2">The sequence shown here is derived from an EMBL/GenBank/DDBJ whole genome shotgun (WGS) entry which is preliminary data.</text>
</comment>
<organism evidence="2 3">
    <name type="scientific">Castilleja foliolosa</name>
    <dbReference type="NCBI Taxonomy" id="1961234"/>
    <lineage>
        <taxon>Eukaryota</taxon>
        <taxon>Viridiplantae</taxon>
        <taxon>Streptophyta</taxon>
        <taxon>Embryophyta</taxon>
        <taxon>Tracheophyta</taxon>
        <taxon>Spermatophyta</taxon>
        <taxon>Magnoliopsida</taxon>
        <taxon>eudicotyledons</taxon>
        <taxon>Gunneridae</taxon>
        <taxon>Pentapetalae</taxon>
        <taxon>asterids</taxon>
        <taxon>lamiids</taxon>
        <taxon>Lamiales</taxon>
        <taxon>Orobanchaceae</taxon>
        <taxon>Pedicularideae</taxon>
        <taxon>Castillejinae</taxon>
        <taxon>Castilleja</taxon>
    </lineage>
</organism>
<evidence type="ECO:0000259" key="1">
    <source>
        <dbReference type="Pfam" id="PF00646"/>
    </source>
</evidence>
<reference evidence="3" key="1">
    <citation type="journal article" date="2024" name="IScience">
        <title>Strigolactones Initiate the Formation of Haustorium-like Structures in Castilleja.</title>
        <authorList>
            <person name="Buerger M."/>
            <person name="Peterson D."/>
            <person name="Chory J."/>
        </authorList>
    </citation>
    <scope>NUCLEOTIDE SEQUENCE [LARGE SCALE GENOMIC DNA]</scope>
</reference>
<dbReference type="AlphaFoldDB" id="A0ABD3BTF6"/>
<proteinExistence type="predicted"/>
<accession>A0ABD3BTF6</accession>
<dbReference type="Pfam" id="PF00646">
    <property type="entry name" value="F-box"/>
    <property type="match status" value="1"/>
</dbReference>
<dbReference type="EMBL" id="JAVIJP010000066">
    <property type="protein sequence ID" value="KAL3620479.1"/>
    <property type="molecule type" value="Genomic_DNA"/>
</dbReference>
<name>A0ABD3BTF6_9LAMI</name>